<dbReference type="HOGENOM" id="CLU_1754268_0_0_1"/>
<dbReference type="InterPro" id="IPR055459">
    <property type="entry name" value="OST48_MD"/>
</dbReference>
<dbReference type="VEuPathDB" id="VectorBase:ISCP_021823"/>
<dbReference type="EnsemblMetazoa" id="ISCW000256-RA">
    <property type="protein sequence ID" value="ISCW000256-PA"/>
    <property type="gene ID" value="ISCW000256"/>
</dbReference>
<dbReference type="EC" id="2.4.1.119" evidence="3"/>
<dbReference type="Proteomes" id="UP000001555">
    <property type="component" value="Unassembled WGS sequence"/>
</dbReference>
<dbReference type="EMBL" id="ABJB010183827">
    <property type="status" value="NOT_ANNOTATED_CDS"/>
    <property type="molecule type" value="Genomic_DNA"/>
</dbReference>
<dbReference type="InterPro" id="IPR005013">
    <property type="entry name" value="DDOST_48_kDa_subunit"/>
</dbReference>
<dbReference type="GO" id="GO:0005789">
    <property type="term" value="C:endoplasmic reticulum membrane"/>
    <property type="evidence" value="ECO:0007669"/>
    <property type="project" value="InterPro"/>
</dbReference>
<dbReference type="VEuPathDB" id="VectorBase:ISCI017658"/>
<organism>
    <name type="scientific">Ixodes scapularis</name>
    <name type="common">Black-legged tick</name>
    <name type="synonym">Deer tick</name>
    <dbReference type="NCBI Taxonomy" id="6945"/>
    <lineage>
        <taxon>Eukaryota</taxon>
        <taxon>Metazoa</taxon>
        <taxon>Ecdysozoa</taxon>
        <taxon>Arthropoda</taxon>
        <taxon>Chelicerata</taxon>
        <taxon>Arachnida</taxon>
        <taxon>Acari</taxon>
        <taxon>Parasitiformes</taxon>
        <taxon>Ixodida</taxon>
        <taxon>Ixodoidea</taxon>
        <taxon>Ixodidae</taxon>
        <taxon>Ixodinae</taxon>
        <taxon>Ixodes</taxon>
    </lineage>
</organism>
<dbReference type="STRING" id="6945.B7P2C1"/>
<feature type="non-terminal residue" evidence="3">
    <location>
        <position position="149"/>
    </location>
</feature>
<dbReference type="OrthoDB" id="29105at2759"/>
<evidence type="ECO:0000313" key="4">
    <source>
        <dbReference type="EnsemblMetazoa" id="ISCW000256-PA"/>
    </source>
</evidence>
<accession>B7P2C1</accession>
<reference evidence="3 5" key="1">
    <citation type="submission" date="2008-03" db="EMBL/GenBank/DDBJ databases">
        <title>Annotation of Ixodes scapularis.</title>
        <authorList>
            <consortium name="Ixodes scapularis Genome Project Consortium"/>
            <person name="Caler E."/>
            <person name="Hannick L.I."/>
            <person name="Bidwell S."/>
            <person name="Joardar V."/>
            <person name="Thiagarajan M."/>
            <person name="Amedeo P."/>
            <person name="Galinsky K.J."/>
            <person name="Schobel S."/>
            <person name="Inman J."/>
            <person name="Hostetler J."/>
            <person name="Miller J."/>
            <person name="Hammond M."/>
            <person name="Megy K."/>
            <person name="Lawson D."/>
            <person name="Kodira C."/>
            <person name="Sutton G."/>
            <person name="Meyer J."/>
            <person name="Hill C.A."/>
            <person name="Birren B."/>
            <person name="Nene V."/>
            <person name="Collins F."/>
            <person name="Alarcon-Chaidez F."/>
            <person name="Wikel S."/>
            <person name="Strausberg R."/>
        </authorList>
    </citation>
    <scope>NUCLEOTIDE SEQUENCE [LARGE SCALE GENOMIC DNA]</scope>
    <source>
        <strain evidence="5">Wikel</strain>
        <strain evidence="3">Wikel colony</strain>
    </source>
</reference>
<evidence type="ECO:0000313" key="5">
    <source>
        <dbReference type="Proteomes" id="UP000001555"/>
    </source>
</evidence>
<sequence>IKASYWGHSRLDFEEDKGYTSFMGTDMLSVRESSACGVNFHVYSIEVEILKDGQWVPFDADDLQLEFVLVDPFVRTKLVEKGEYTSSFRNRPREKKLLVEASFVYPLQQTQYERFIPSAYLYCLSAFSMMFGVFLLSCIFLHHKDAPKT</sequence>
<feature type="non-terminal residue" evidence="3">
    <location>
        <position position="1"/>
    </location>
</feature>
<dbReference type="VEuPathDB" id="VectorBase:ISCW000256"/>
<gene>
    <name evidence="3" type="ORF">IscW_ISCW000256</name>
</gene>
<proteinExistence type="predicted"/>
<evidence type="ECO:0000256" key="1">
    <source>
        <dbReference type="SAM" id="Phobius"/>
    </source>
</evidence>
<name>B7P2C1_IXOSC</name>
<dbReference type="PaxDb" id="6945-B7P2C1"/>
<keyword evidence="5" id="KW-1185">Reference proteome</keyword>
<dbReference type="EMBL" id="ABJB010384219">
    <property type="status" value="NOT_ANNOTATED_CDS"/>
    <property type="molecule type" value="Genomic_DNA"/>
</dbReference>
<dbReference type="Pfam" id="PF23358">
    <property type="entry name" value="OST48_MD"/>
    <property type="match status" value="2"/>
</dbReference>
<keyword evidence="1" id="KW-1133">Transmembrane helix</keyword>
<dbReference type="AlphaFoldDB" id="B7P2C1"/>
<reference evidence="4" key="2">
    <citation type="submission" date="2020-05" db="UniProtKB">
        <authorList>
            <consortium name="EnsemblMetazoa"/>
        </authorList>
    </citation>
    <scope>IDENTIFICATION</scope>
    <source>
        <strain evidence="4">wikel</strain>
    </source>
</reference>
<protein>
    <submittedName>
        <fullName evidence="3">Dolichyl-diphosphooligosaccharide protein glycosyltransferase, putative</fullName>
        <ecNumber evidence="3">2.4.1.119</ecNumber>
    </submittedName>
</protein>
<keyword evidence="3" id="KW-0808">Transferase</keyword>
<keyword evidence="3" id="KW-0328">Glycosyltransferase</keyword>
<evidence type="ECO:0000313" key="3">
    <source>
        <dbReference type="EMBL" id="EEC00743.1"/>
    </source>
</evidence>
<keyword evidence="1" id="KW-0812">Transmembrane</keyword>
<feature type="transmembrane region" description="Helical" evidence="1">
    <location>
        <begin position="119"/>
        <end position="141"/>
    </location>
</feature>
<dbReference type="PANTHER" id="PTHR10830">
    <property type="entry name" value="DOLICHYL-DIPHOSPHOOLIGOSACCHARIDE--PROTEIN GLYCOSYLTRANSFERASE 48 KDA SUBUNIT"/>
    <property type="match status" value="1"/>
</dbReference>
<keyword evidence="1" id="KW-0472">Membrane</keyword>
<dbReference type="EMBL" id="ABJB010348990">
    <property type="status" value="NOT_ANNOTATED_CDS"/>
    <property type="molecule type" value="Genomic_DNA"/>
</dbReference>
<feature type="domain" description="OST48 middle" evidence="2">
    <location>
        <begin position="42"/>
        <end position="81"/>
    </location>
</feature>
<dbReference type="EMBL" id="DS621630">
    <property type="protein sequence ID" value="EEC00743.1"/>
    <property type="molecule type" value="Genomic_DNA"/>
</dbReference>
<feature type="domain" description="OST48 middle" evidence="2">
    <location>
        <begin position="104"/>
        <end position="144"/>
    </location>
</feature>
<dbReference type="UniPathway" id="UPA00378"/>
<dbReference type="GO" id="GO:0018279">
    <property type="term" value="P:protein N-linked glycosylation via asparagine"/>
    <property type="evidence" value="ECO:0007669"/>
    <property type="project" value="InterPro"/>
</dbReference>
<dbReference type="InParanoid" id="B7P2C1"/>
<evidence type="ECO:0000259" key="2">
    <source>
        <dbReference type="Pfam" id="PF23358"/>
    </source>
</evidence>
<dbReference type="GO" id="GO:0016757">
    <property type="term" value="F:glycosyltransferase activity"/>
    <property type="evidence" value="ECO:0007669"/>
    <property type="project" value="UniProtKB-KW"/>
</dbReference>
<dbReference type="PANTHER" id="PTHR10830:SF0">
    <property type="entry name" value="DOLICHYL-DIPHOSPHOOLIGOSACCHARIDE--PROTEIN GLYCOSYLTRANSFERASE 48 KDA SUBUNIT"/>
    <property type="match status" value="1"/>
</dbReference>